<dbReference type="EMBL" id="JAVDTL010000006">
    <property type="protein sequence ID" value="MDR6768637.1"/>
    <property type="molecule type" value="Genomic_DNA"/>
</dbReference>
<name>A0AAJ2BU35_ACIDE</name>
<evidence type="ECO:0000313" key="2">
    <source>
        <dbReference type="EMBL" id="MDR6837352.1"/>
    </source>
</evidence>
<gene>
    <name evidence="1" type="ORF">J2W88_003941</name>
    <name evidence="2" type="ORF">J2W93_002190</name>
</gene>
<keyword evidence="3" id="KW-1185">Reference proteome</keyword>
<proteinExistence type="predicted"/>
<reference evidence="1 3" key="1">
    <citation type="submission" date="2023-07" db="EMBL/GenBank/DDBJ databases">
        <title>Sorghum-associated microbial communities from plants grown in Nebraska, USA.</title>
        <authorList>
            <person name="Schachtman D."/>
        </authorList>
    </citation>
    <scope>NUCLEOTIDE SEQUENCE</scope>
    <source>
        <strain evidence="2 3">BE105</strain>
        <strain evidence="1">BE69</strain>
    </source>
</reference>
<evidence type="ECO:0000313" key="1">
    <source>
        <dbReference type="EMBL" id="MDR6768637.1"/>
    </source>
</evidence>
<organism evidence="1 4">
    <name type="scientific">Acidovorax delafieldii</name>
    <name type="common">Pseudomonas delafieldii</name>
    <dbReference type="NCBI Taxonomy" id="47920"/>
    <lineage>
        <taxon>Bacteria</taxon>
        <taxon>Pseudomonadati</taxon>
        <taxon>Pseudomonadota</taxon>
        <taxon>Betaproteobacteria</taxon>
        <taxon>Burkholderiales</taxon>
        <taxon>Comamonadaceae</taxon>
        <taxon>Acidovorax</taxon>
    </lineage>
</organism>
<dbReference type="Proteomes" id="UP001253458">
    <property type="component" value="Unassembled WGS sequence"/>
</dbReference>
<dbReference type="RefSeq" id="WP_209818768.1">
    <property type="nucleotide sequence ID" value="NZ_JAVDTL010000006.1"/>
</dbReference>
<dbReference type="Proteomes" id="UP001249076">
    <property type="component" value="Unassembled WGS sequence"/>
</dbReference>
<dbReference type="EMBL" id="JAVDTS010000003">
    <property type="protein sequence ID" value="MDR6837352.1"/>
    <property type="molecule type" value="Genomic_DNA"/>
</dbReference>
<dbReference type="AlphaFoldDB" id="A0AAJ2BU35"/>
<comment type="caution">
    <text evidence="1">The sequence shown here is derived from an EMBL/GenBank/DDBJ whole genome shotgun (WGS) entry which is preliminary data.</text>
</comment>
<sequence length="112" mass="12302">MTAALAHVRRRGITPPSVWVYVGQPPEWVAEAPDVIVVTANPRAIDWRPVVGLHVDVVEVGDQGPLFFQTVHAAESGKPRSIGIACRNGVAGLNDEHEQLLKRLQRQLNAFH</sequence>
<evidence type="ECO:0000313" key="4">
    <source>
        <dbReference type="Proteomes" id="UP001253458"/>
    </source>
</evidence>
<evidence type="ECO:0000313" key="3">
    <source>
        <dbReference type="Proteomes" id="UP001249076"/>
    </source>
</evidence>
<accession>A0AAJ2BU35</accession>
<protein>
    <submittedName>
        <fullName evidence="1">Uncharacterized protein</fullName>
    </submittedName>
</protein>